<reference evidence="1 3" key="1">
    <citation type="journal article" date="2017" name="G3 (Bethesda)">
        <title>The Physical Genome Mapping of Anopheles albimanus Corrected Scaffold Misassemblies and Identified Interarm Rearrangements in Genus Anopheles.</title>
        <authorList>
            <person name="Artemov G.N."/>
            <person name="Peery A.N."/>
            <person name="Jiang X."/>
            <person name="Tu Z."/>
            <person name="Stegniy V.N."/>
            <person name="Sharakhova M.V."/>
            <person name="Sharakhov I.V."/>
        </authorList>
    </citation>
    <scope>NUCLEOTIDE SEQUENCE [LARGE SCALE GENOMIC DNA]</scope>
    <source>
        <strain evidence="1 3">ALBI9_A</strain>
        <strain evidence="3">STECLA/ALBI9_A</strain>
    </source>
</reference>
<protein>
    <submittedName>
        <fullName evidence="2">Uncharacterized protein</fullName>
    </submittedName>
</protein>
<accession>A0A182FYJ7</accession>
<organism evidence="2 3">
    <name type="scientific">Anopheles albimanus</name>
    <name type="common">New world malaria mosquito</name>
    <dbReference type="NCBI Taxonomy" id="7167"/>
    <lineage>
        <taxon>Eukaryota</taxon>
        <taxon>Metazoa</taxon>
        <taxon>Ecdysozoa</taxon>
        <taxon>Arthropoda</taxon>
        <taxon>Hexapoda</taxon>
        <taxon>Insecta</taxon>
        <taxon>Pterygota</taxon>
        <taxon>Neoptera</taxon>
        <taxon>Endopterygota</taxon>
        <taxon>Diptera</taxon>
        <taxon>Nematocera</taxon>
        <taxon>Culicoidea</taxon>
        <taxon>Culicidae</taxon>
        <taxon>Anophelinae</taxon>
        <taxon>Anopheles</taxon>
    </lineage>
</organism>
<dbReference type="Proteomes" id="UP000069272">
    <property type="component" value="Chromosome 3R"/>
</dbReference>
<name>A0A182FYJ7_ANOAL</name>
<evidence type="ECO:0000313" key="3">
    <source>
        <dbReference type="Proteomes" id="UP000069272"/>
    </source>
</evidence>
<dbReference type="VEuPathDB" id="VectorBase:AALB014672"/>
<evidence type="ECO:0000313" key="2">
    <source>
        <dbReference type="EnsemblMetazoa" id="AALB014685-PB"/>
    </source>
</evidence>
<dbReference type="EnsemblMetazoa" id="AALB014685-RB">
    <property type="protein sequence ID" value="AALB014685-PB"/>
    <property type="gene ID" value="AALB014685"/>
</dbReference>
<keyword evidence="3" id="KW-1185">Reference proteome</keyword>
<reference evidence="2" key="2">
    <citation type="submission" date="2022-08" db="UniProtKB">
        <authorList>
            <consortium name="EnsemblMetazoa"/>
        </authorList>
    </citation>
    <scope>IDENTIFICATION</scope>
    <source>
        <strain evidence="2">STECLA/ALBI9_A</strain>
    </source>
</reference>
<sequence>MLGDYTVIFFQRFSSEITWQ</sequence>
<dbReference type="VEuPathDB" id="VectorBase:AALB014685"/>
<dbReference type="AlphaFoldDB" id="A0A182FYJ7"/>
<dbReference type="EnsemblMetazoa" id="AALB014672-RB">
    <property type="protein sequence ID" value="AALB014672-PB"/>
    <property type="gene ID" value="AALB014672"/>
</dbReference>
<proteinExistence type="predicted"/>
<evidence type="ECO:0000313" key="1">
    <source>
        <dbReference type="EnsemblMetazoa" id="AALB014672-PB"/>
    </source>
</evidence>